<evidence type="ECO:0000256" key="4">
    <source>
        <dbReference type="ARBA" id="ARBA00023136"/>
    </source>
</evidence>
<dbReference type="InterPro" id="IPR001828">
    <property type="entry name" value="ANF_lig-bd_rcpt"/>
</dbReference>
<evidence type="ECO:0000256" key="5">
    <source>
        <dbReference type="SAM" id="SignalP"/>
    </source>
</evidence>
<dbReference type="PANTHER" id="PTHR44755:SF11">
    <property type="entry name" value="ATRIAL NATRIURETIC PEPTIDE RECEPTOR 3 ISOFORM X1"/>
    <property type="match status" value="1"/>
</dbReference>
<dbReference type="Gene3D" id="3.40.50.2300">
    <property type="match status" value="1"/>
</dbReference>
<name>A0AAV1J7Q7_9NEOP</name>
<evidence type="ECO:0000256" key="1">
    <source>
        <dbReference type="ARBA" id="ARBA00004370"/>
    </source>
</evidence>
<dbReference type="GO" id="GO:0007165">
    <property type="term" value="P:signal transduction"/>
    <property type="evidence" value="ECO:0007669"/>
    <property type="project" value="TreeGrafter"/>
</dbReference>
<evidence type="ECO:0000259" key="6">
    <source>
        <dbReference type="Pfam" id="PF01094"/>
    </source>
</evidence>
<dbReference type="GO" id="GO:0016020">
    <property type="term" value="C:membrane"/>
    <property type="evidence" value="ECO:0007669"/>
    <property type="project" value="UniProtKB-SubCell"/>
</dbReference>
<evidence type="ECO:0000256" key="3">
    <source>
        <dbReference type="ARBA" id="ARBA00022989"/>
    </source>
</evidence>
<keyword evidence="2" id="KW-0812">Transmembrane</keyword>
<protein>
    <recommendedName>
        <fullName evidence="6">Receptor ligand binding region domain-containing protein</fullName>
    </recommendedName>
</protein>
<feature type="domain" description="Receptor ligand binding region" evidence="6">
    <location>
        <begin position="63"/>
        <end position="215"/>
    </location>
</feature>
<accession>A0AAV1J7Q7</accession>
<keyword evidence="5" id="KW-0732">Signal</keyword>
<dbReference type="SUPFAM" id="SSF53822">
    <property type="entry name" value="Periplasmic binding protein-like I"/>
    <property type="match status" value="1"/>
</dbReference>
<dbReference type="InterPro" id="IPR052612">
    <property type="entry name" value="ANP_Clearance_Receptor"/>
</dbReference>
<feature type="chain" id="PRO_5043415661" description="Receptor ligand binding region domain-containing protein" evidence="5">
    <location>
        <begin position="19"/>
        <end position="326"/>
    </location>
</feature>
<dbReference type="GO" id="GO:0038023">
    <property type="term" value="F:signaling receptor activity"/>
    <property type="evidence" value="ECO:0007669"/>
    <property type="project" value="TreeGrafter"/>
</dbReference>
<feature type="signal peptide" evidence="5">
    <location>
        <begin position="1"/>
        <end position="18"/>
    </location>
</feature>
<dbReference type="Pfam" id="PF01094">
    <property type="entry name" value="ANF_receptor"/>
    <property type="match status" value="1"/>
</dbReference>
<dbReference type="PANTHER" id="PTHR44755">
    <property type="entry name" value="NATRIURETIC PEPTIDE RECEPTOR 3-RELATED"/>
    <property type="match status" value="1"/>
</dbReference>
<keyword evidence="4" id="KW-0472">Membrane</keyword>
<comment type="caution">
    <text evidence="7">The sequence shown here is derived from an EMBL/GenBank/DDBJ whole genome shotgun (WGS) entry which is preliminary data.</text>
</comment>
<evidence type="ECO:0000313" key="8">
    <source>
        <dbReference type="Proteomes" id="UP001497472"/>
    </source>
</evidence>
<dbReference type="GO" id="GO:0017046">
    <property type="term" value="F:peptide hormone binding"/>
    <property type="evidence" value="ECO:0007669"/>
    <property type="project" value="TreeGrafter"/>
</dbReference>
<organism evidence="7 8">
    <name type="scientific">Leptosia nina</name>
    <dbReference type="NCBI Taxonomy" id="320188"/>
    <lineage>
        <taxon>Eukaryota</taxon>
        <taxon>Metazoa</taxon>
        <taxon>Ecdysozoa</taxon>
        <taxon>Arthropoda</taxon>
        <taxon>Hexapoda</taxon>
        <taxon>Insecta</taxon>
        <taxon>Pterygota</taxon>
        <taxon>Neoptera</taxon>
        <taxon>Endopterygota</taxon>
        <taxon>Lepidoptera</taxon>
        <taxon>Glossata</taxon>
        <taxon>Ditrysia</taxon>
        <taxon>Papilionoidea</taxon>
        <taxon>Pieridae</taxon>
        <taxon>Pierinae</taxon>
        <taxon>Leptosia</taxon>
    </lineage>
</organism>
<reference evidence="7 8" key="1">
    <citation type="submission" date="2023-11" db="EMBL/GenBank/DDBJ databases">
        <authorList>
            <person name="Okamura Y."/>
        </authorList>
    </citation>
    <scope>NUCLEOTIDE SEQUENCE [LARGE SCALE GENOMIC DNA]</scope>
</reference>
<dbReference type="AlphaFoldDB" id="A0AAV1J7Q7"/>
<evidence type="ECO:0000313" key="7">
    <source>
        <dbReference type="EMBL" id="CAK1545473.1"/>
    </source>
</evidence>
<keyword evidence="3" id="KW-1133">Transmembrane helix</keyword>
<dbReference type="InterPro" id="IPR028082">
    <property type="entry name" value="Peripla_BP_I"/>
</dbReference>
<proteinExistence type="predicted"/>
<gene>
    <name evidence="7" type="ORF">LNINA_LOCUS5123</name>
</gene>
<evidence type="ECO:0000256" key="2">
    <source>
        <dbReference type="ARBA" id="ARBA00022692"/>
    </source>
</evidence>
<sequence length="326" mass="36888">MGWRAVLVLLSIAGVARSQNCRGEEPKPRPCENVCDENGNCRIRAAMLLPKNTTFYASLPVVQPVFDLAIQSQAVQAAFPPWLKFEWMTYDVTDCDAAYAVISAIDAYNDCAHVFFGPACDFALASVARITKFLGNSGIPLITTGGFTFDFVTPKQTCDDEFYMLVRTSPLGFKDMAYFIIDVMRHYDWRQLLLINEPEAQVDVAGKSTCHLMMKTFANFLKIEDIIYTPWDTTSDGGLNHTENLKFYLGYKYTSKFDWKRTVLLYETSAFVEYVGVRGGHLLASTIHDFLIREAFHVYGRELQPHVPAAEALLKYVGYDYTSKWA</sequence>
<dbReference type="Proteomes" id="UP001497472">
    <property type="component" value="Unassembled WGS sequence"/>
</dbReference>
<comment type="subcellular location">
    <subcellularLocation>
        <location evidence="1">Membrane</location>
    </subcellularLocation>
</comment>
<keyword evidence="8" id="KW-1185">Reference proteome</keyword>
<dbReference type="EMBL" id="CAVLEF010000007">
    <property type="protein sequence ID" value="CAK1545473.1"/>
    <property type="molecule type" value="Genomic_DNA"/>
</dbReference>